<dbReference type="Pfam" id="PF22998">
    <property type="entry name" value="GNAT_LYC1-like"/>
    <property type="match status" value="1"/>
</dbReference>
<dbReference type="PANTHER" id="PTHR34815:SF2">
    <property type="entry name" value="N-ACETYLTRANSFERASE DOMAIN-CONTAINING PROTEIN"/>
    <property type="match status" value="1"/>
</dbReference>
<dbReference type="InterPro" id="IPR053013">
    <property type="entry name" value="LAT"/>
</dbReference>
<keyword evidence="4" id="KW-1185">Reference proteome</keyword>
<gene>
    <name evidence="3" type="ORF">JMJ35_005007</name>
</gene>
<proteinExistence type="predicted"/>
<dbReference type="SUPFAM" id="SSF55729">
    <property type="entry name" value="Acyl-CoA N-acyltransferases (Nat)"/>
    <property type="match status" value="1"/>
</dbReference>
<comment type="caution">
    <text evidence="3">The sequence shown here is derived from an EMBL/GenBank/DDBJ whole genome shotgun (WGS) entry which is preliminary data.</text>
</comment>
<feature type="domain" description="LYC1 C-terminal" evidence="2">
    <location>
        <begin position="149"/>
        <end position="372"/>
    </location>
</feature>
<reference evidence="3" key="1">
    <citation type="submission" date="2023-03" db="EMBL/GenBank/DDBJ databases">
        <title>Complete genome of Cladonia borealis.</title>
        <authorList>
            <person name="Park H."/>
        </authorList>
    </citation>
    <scope>NUCLEOTIDE SEQUENCE</scope>
    <source>
        <strain evidence="3">ANT050790</strain>
    </source>
</reference>
<dbReference type="Gene3D" id="3.40.630.30">
    <property type="match status" value="1"/>
</dbReference>
<evidence type="ECO:0000256" key="1">
    <source>
        <dbReference type="SAM" id="MobiDB-lite"/>
    </source>
</evidence>
<dbReference type="InterPro" id="IPR016181">
    <property type="entry name" value="Acyl_CoA_acyltransferase"/>
</dbReference>
<dbReference type="InterPro" id="IPR055100">
    <property type="entry name" value="GNAT_LYC1-like"/>
</dbReference>
<dbReference type="AlphaFoldDB" id="A0AA39R3B5"/>
<evidence type="ECO:0000313" key="4">
    <source>
        <dbReference type="Proteomes" id="UP001166286"/>
    </source>
</evidence>
<protein>
    <recommendedName>
        <fullName evidence="2">LYC1 C-terminal domain-containing protein</fullName>
    </recommendedName>
</protein>
<organism evidence="3 4">
    <name type="scientific">Cladonia borealis</name>
    <dbReference type="NCBI Taxonomy" id="184061"/>
    <lineage>
        <taxon>Eukaryota</taxon>
        <taxon>Fungi</taxon>
        <taxon>Dikarya</taxon>
        <taxon>Ascomycota</taxon>
        <taxon>Pezizomycotina</taxon>
        <taxon>Lecanoromycetes</taxon>
        <taxon>OSLEUM clade</taxon>
        <taxon>Lecanoromycetidae</taxon>
        <taxon>Lecanorales</taxon>
        <taxon>Lecanorineae</taxon>
        <taxon>Cladoniaceae</taxon>
        <taxon>Cladonia</taxon>
    </lineage>
</organism>
<name>A0AA39R3B5_9LECA</name>
<accession>A0AA39R3B5</accession>
<sequence length="372" mass="42084">MESIDQDGLPDSNSPNLHLTHPTPNECVFLTTVPLASNNGMTTWILVEKNLSQYQRPILCSCETFLKRSLMSDTDGKVEEVTIHGIASVFCPPEYRRRGYAARHMTELAKALYTWRSDQAKVVGSVLYSDIGKEFYAKLGWQPNSTNWHVQFPPMDIPRSSLTQELVEENLAELCKRDETIIRAAMATPTHRVRKMFTVLPDLDHMLWHIGKENFATEQLFGKIPPTKGAIAGQSGNQVWAIWTHRYYGHPDAESPNNVLYILRLVVEGDNSANKPRSTGESGLQTTEQEKQVDSLIAVLQCAQAEAAEWRLDHVKLWEPTPWVQDVITKSKINHCVIEREEDSVACGLWYGEKGGLGVPPVWINNEHYAWC</sequence>
<evidence type="ECO:0000313" key="3">
    <source>
        <dbReference type="EMBL" id="KAK0512990.1"/>
    </source>
</evidence>
<evidence type="ECO:0000259" key="2">
    <source>
        <dbReference type="Pfam" id="PF22998"/>
    </source>
</evidence>
<feature type="region of interest" description="Disordered" evidence="1">
    <location>
        <begin position="1"/>
        <end position="20"/>
    </location>
</feature>
<dbReference type="PANTHER" id="PTHR34815">
    <property type="entry name" value="LYSINE ACETYLTRANSFERASE"/>
    <property type="match status" value="1"/>
</dbReference>
<dbReference type="Proteomes" id="UP001166286">
    <property type="component" value="Unassembled WGS sequence"/>
</dbReference>
<dbReference type="EMBL" id="JAFEKC020000009">
    <property type="protein sequence ID" value="KAK0512990.1"/>
    <property type="molecule type" value="Genomic_DNA"/>
</dbReference>